<feature type="domain" description="NodB homology" evidence="3">
    <location>
        <begin position="90"/>
        <end position="347"/>
    </location>
</feature>
<keyword evidence="2" id="KW-0732">Signal</keyword>
<dbReference type="Pfam" id="PF01522">
    <property type="entry name" value="Polysacc_deac_1"/>
    <property type="match status" value="2"/>
</dbReference>
<dbReference type="InterPro" id="IPR051398">
    <property type="entry name" value="Polysacch_Deacetylase"/>
</dbReference>
<evidence type="ECO:0000256" key="2">
    <source>
        <dbReference type="ARBA" id="ARBA00022729"/>
    </source>
</evidence>
<dbReference type="GO" id="GO:0005975">
    <property type="term" value="P:carbohydrate metabolic process"/>
    <property type="evidence" value="ECO:0007669"/>
    <property type="project" value="InterPro"/>
</dbReference>
<evidence type="ECO:0000313" key="5">
    <source>
        <dbReference type="Proteomes" id="UP000319619"/>
    </source>
</evidence>
<dbReference type="Proteomes" id="UP000319619">
    <property type="component" value="Unassembled WGS sequence"/>
</dbReference>
<dbReference type="InterPro" id="IPR011330">
    <property type="entry name" value="Glyco_hydro/deAcase_b/a-brl"/>
</dbReference>
<dbReference type="PANTHER" id="PTHR34216">
    <property type="match status" value="1"/>
</dbReference>
<dbReference type="SUPFAM" id="SSF88713">
    <property type="entry name" value="Glycoside hydrolase/deacetylase"/>
    <property type="match status" value="1"/>
</dbReference>
<dbReference type="PROSITE" id="PS51677">
    <property type="entry name" value="NODB"/>
    <property type="match status" value="1"/>
</dbReference>
<dbReference type="CDD" id="cd10918">
    <property type="entry name" value="CE4_NodB_like_5s_6s"/>
    <property type="match status" value="1"/>
</dbReference>
<dbReference type="PANTHER" id="PTHR34216:SF3">
    <property type="entry name" value="POLY-BETA-1,6-N-ACETYL-D-GLUCOSAMINE N-DEACETYLASE"/>
    <property type="match status" value="1"/>
</dbReference>
<evidence type="ECO:0000313" key="4">
    <source>
        <dbReference type="EMBL" id="TKJ37925.1"/>
    </source>
</evidence>
<dbReference type="GO" id="GO:0016810">
    <property type="term" value="F:hydrolase activity, acting on carbon-nitrogen (but not peptide) bonds"/>
    <property type="evidence" value="ECO:0007669"/>
    <property type="project" value="InterPro"/>
</dbReference>
<proteinExistence type="predicted"/>
<dbReference type="EMBL" id="NJBN01000011">
    <property type="protein sequence ID" value="TKJ37925.1"/>
    <property type="molecule type" value="Genomic_DNA"/>
</dbReference>
<evidence type="ECO:0000256" key="1">
    <source>
        <dbReference type="ARBA" id="ARBA00004613"/>
    </source>
</evidence>
<protein>
    <recommendedName>
        <fullName evidence="3">NodB homology domain-containing protein</fullName>
    </recommendedName>
</protein>
<accession>A0A532USL3</accession>
<dbReference type="Gene3D" id="3.20.20.370">
    <property type="entry name" value="Glycoside hydrolase/deacetylase"/>
    <property type="match status" value="1"/>
</dbReference>
<evidence type="ECO:0000259" key="3">
    <source>
        <dbReference type="PROSITE" id="PS51677"/>
    </source>
</evidence>
<name>A0A532USL3_UNCL8</name>
<dbReference type="InterPro" id="IPR002509">
    <property type="entry name" value="NODB_dom"/>
</dbReference>
<dbReference type="AlphaFoldDB" id="A0A532USL3"/>
<comment type="subcellular location">
    <subcellularLocation>
        <location evidence="1">Secreted</location>
    </subcellularLocation>
</comment>
<dbReference type="GO" id="GO:0005576">
    <property type="term" value="C:extracellular region"/>
    <property type="evidence" value="ECO:0007669"/>
    <property type="project" value="UniProtKB-SubCell"/>
</dbReference>
<sequence length="347" mass="39889">MIQSTVRKFLMKGISLIPQAVFSRVVPRDSFVFEYHLVADEDLPHIQSLYSYKSRRAFIDDLDFLEKEFDLLGYEDFIDRTTGRQKKGRPAALITFDDGLSECYQVVRPLLLERGIRAIFFLATDFIDNRALFHRHAESLCIERLKEMAPNRQQEYYTQLNEQFESELSCFTEVQDFLRDIHRRDPARGLDTVGSMLGIDFDEFLADHNPYLSRDQIVKMAEEGFTIGAHSLDHEDLKELDAESIEQQITGSCETVAEITGQKPVPFAFPYGMTELNRELLAEIAKKHDSTVGVMFGTHGILLEPPYLNRINADSPDGALPGHSNIPQKVRRAYVRYPLSRLYRLLS</sequence>
<reference evidence="4 5" key="1">
    <citation type="submission" date="2017-06" db="EMBL/GenBank/DDBJ databases">
        <title>Novel microbial phyla capable of carbon fixation and sulfur reduction in deep-sea sediments.</title>
        <authorList>
            <person name="Huang J."/>
            <person name="Baker B."/>
            <person name="Wang Y."/>
        </authorList>
    </citation>
    <scope>NUCLEOTIDE SEQUENCE [LARGE SCALE GENOMIC DNA]</scope>
    <source>
        <strain evidence="4">B3_LCP</strain>
    </source>
</reference>
<gene>
    <name evidence="4" type="ORF">CEE37_13250</name>
</gene>
<organism evidence="4 5">
    <name type="scientific">candidate division LCP-89 bacterium B3_LCP</name>
    <dbReference type="NCBI Taxonomy" id="2012998"/>
    <lineage>
        <taxon>Bacteria</taxon>
        <taxon>Pseudomonadati</taxon>
        <taxon>Bacteria division LCP-89</taxon>
    </lineage>
</organism>
<comment type="caution">
    <text evidence="4">The sequence shown here is derived from an EMBL/GenBank/DDBJ whole genome shotgun (WGS) entry which is preliminary data.</text>
</comment>